<organism evidence="2">
    <name type="scientific">Tanacetum cinerariifolium</name>
    <name type="common">Dalmatian daisy</name>
    <name type="synonym">Chrysanthemum cinerariifolium</name>
    <dbReference type="NCBI Taxonomy" id="118510"/>
    <lineage>
        <taxon>Eukaryota</taxon>
        <taxon>Viridiplantae</taxon>
        <taxon>Streptophyta</taxon>
        <taxon>Embryophyta</taxon>
        <taxon>Tracheophyta</taxon>
        <taxon>Spermatophyta</taxon>
        <taxon>Magnoliopsida</taxon>
        <taxon>eudicotyledons</taxon>
        <taxon>Gunneridae</taxon>
        <taxon>Pentapetalae</taxon>
        <taxon>asterids</taxon>
        <taxon>campanulids</taxon>
        <taxon>Asterales</taxon>
        <taxon>Asteraceae</taxon>
        <taxon>Asteroideae</taxon>
        <taxon>Anthemideae</taxon>
        <taxon>Anthemidinae</taxon>
        <taxon>Tanacetum</taxon>
    </lineage>
</organism>
<evidence type="ECO:0000256" key="1">
    <source>
        <dbReference type="SAM" id="MobiDB-lite"/>
    </source>
</evidence>
<reference evidence="2" key="1">
    <citation type="journal article" date="2019" name="Sci. Rep.">
        <title>Draft genome of Tanacetum cinerariifolium, the natural source of mosquito coil.</title>
        <authorList>
            <person name="Yamashiro T."/>
            <person name="Shiraishi A."/>
            <person name="Satake H."/>
            <person name="Nakayama K."/>
        </authorList>
    </citation>
    <scope>NUCLEOTIDE SEQUENCE</scope>
</reference>
<accession>A0A699JNZ9</accession>
<proteinExistence type="predicted"/>
<dbReference type="PANTHER" id="PTHR24559">
    <property type="entry name" value="TRANSPOSON TY3-I GAG-POL POLYPROTEIN"/>
    <property type="match status" value="1"/>
</dbReference>
<protein>
    <submittedName>
        <fullName evidence="2">Putative reverse transcriptase domain, ribonuclease H-like domain, aspartic peptidase domain protein</fullName>
    </submittedName>
</protein>
<dbReference type="PANTHER" id="PTHR24559:SF447">
    <property type="entry name" value="RNA-DIRECTED DNA POLYMERASE HOMOLOG"/>
    <property type="match status" value="1"/>
</dbReference>
<keyword evidence="2" id="KW-0695">RNA-directed DNA polymerase</keyword>
<name>A0A699JNZ9_TANCI</name>
<dbReference type="EMBL" id="BKCJ010432208">
    <property type="protein sequence ID" value="GFA48475.1"/>
    <property type="molecule type" value="Genomic_DNA"/>
</dbReference>
<dbReference type="GO" id="GO:0003964">
    <property type="term" value="F:RNA-directed DNA polymerase activity"/>
    <property type="evidence" value="ECO:0007669"/>
    <property type="project" value="UniProtKB-KW"/>
</dbReference>
<dbReference type="InterPro" id="IPR043502">
    <property type="entry name" value="DNA/RNA_pol_sf"/>
</dbReference>
<keyword evidence="2" id="KW-0808">Transferase</keyword>
<evidence type="ECO:0000313" key="2">
    <source>
        <dbReference type="EMBL" id="GFA48475.1"/>
    </source>
</evidence>
<sequence>MAPKKTTTSMTDAAIKAMIAQGVADAMAEMFPKESDEVEKYVGGLSDMIQGSVMASKPKSMQDAIEFATDLMDQNICTFADRQAENKRKLDDNSRNNNTQQQPHKRQNVARAYTVGSYEKRESPSATANNQKAPGENQRVATCFECDVQGHYKKDRPKLKNNNCGKQARNGGAQGLMYTYALSISSVRDERIVGSTTRTFQQRLYKTQFLTLGSSCLFCQEEGWIIRMCIDYQELNKLMVKNRYSLPSIDDLFDQLQGWSVYSKIDLRSGYHQLRVHEKDISKTSFMTRYGHYEF</sequence>
<gene>
    <name evidence="2" type="ORF">Tci_620447</name>
</gene>
<dbReference type="Gene3D" id="3.10.10.10">
    <property type="entry name" value="HIV Type 1 Reverse Transcriptase, subunit A, domain 1"/>
    <property type="match status" value="1"/>
</dbReference>
<dbReference type="Gene3D" id="3.30.70.270">
    <property type="match status" value="1"/>
</dbReference>
<dbReference type="SUPFAM" id="SSF56672">
    <property type="entry name" value="DNA/RNA polymerases"/>
    <property type="match status" value="1"/>
</dbReference>
<keyword evidence="2" id="KW-0548">Nucleotidyltransferase</keyword>
<dbReference type="AlphaFoldDB" id="A0A699JNZ9"/>
<comment type="caution">
    <text evidence="2">The sequence shown here is derived from an EMBL/GenBank/DDBJ whole genome shotgun (WGS) entry which is preliminary data.</text>
</comment>
<dbReference type="InterPro" id="IPR043128">
    <property type="entry name" value="Rev_trsase/Diguanyl_cyclase"/>
</dbReference>
<dbReference type="InterPro" id="IPR053134">
    <property type="entry name" value="RNA-dir_DNA_polymerase"/>
</dbReference>
<dbReference type="CDD" id="cd01647">
    <property type="entry name" value="RT_LTR"/>
    <property type="match status" value="1"/>
</dbReference>
<feature type="region of interest" description="Disordered" evidence="1">
    <location>
        <begin position="86"/>
        <end position="110"/>
    </location>
</feature>